<dbReference type="OrthoDB" id="310895at2759"/>
<organism evidence="3 4">
    <name type="scientific">Olpidium bornovanus</name>
    <dbReference type="NCBI Taxonomy" id="278681"/>
    <lineage>
        <taxon>Eukaryota</taxon>
        <taxon>Fungi</taxon>
        <taxon>Fungi incertae sedis</taxon>
        <taxon>Olpidiomycota</taxon>
        <taxon>Olpidiomycotina</taxon>
        <taxon>Olpidiomycetes</taxon>
        <taxon>Olpidiales</taxon>
        <taxon>Olpidiaceae</taxon>
        <taxon>Olpidium</taxon>
    </lineage>
</organism>
<proteinExistence type="inferred from homology"/>
<comment type="similarity">
    <text evidence="1">Belongs to the aldehyde dehydrogenase family.</text>
</comment>
<dbReference type="AlphaFoldDB" id="A0A8H7ZXL7"/>
<dbReference type="PANTHER" id="PTHR43866">
    <property type="entry name" value="MALONATE-SEMIALDEHYDE DEHYDROGENASE"/>
    <property type="match status" value="1"/>
</dbReference>
<dbReference type="GO" id="GO:0004491">
    <property type="term" value="F:methylmalonate-semialdehyde dehydrogenase (acylating, NAD) activity"/>
    <property type="evidence" value="ECO:0007669"/>
    <property type="project" value="InterPro"/>
</dbReference>
<name>A0A8H7ZXL7_9FUNG</name>
<evidence type="ECO:0000313" key="3">
    <source>
        <dbReference type="EMBL" id="KAG5461187.1"/>
    </source>
</evidence>
<dbReference type="Proteomes" id="UP000673691">
    <property type="component" value="Unassembled WGS sequence"/>
</dbReference>
<dbReference type="SUPFAM" id="SSF53720">
    <property type="entry name" value="ALDH-like"/>
    <property type="match status" value="1"/>
</dbReference>
<dbReference type="EMBL" id="JAEFCI010004046">
    <property type="protein sequence ID" value="KAG5461187.1"/>
    <property type="molecule type" value="Genomic_DNA"/>
</dbReference>
<dbReference type="Gene3D" id="3.40.605.10">
    <property type="entry name" value="Aldehyde Dehydrogenase, Chain A, domain 1"/>
    <property type="match status" value="1"/>
</dbReference>
<dbReference type="InterPro" id="IPR016162">
    <property type="entry name" value="Ald_DH_N"/>
</dbReference>
<dbReference type="GO" id="GO:0006574">
    <property type="term" value="P:L-valine catabolic process"/>
    <property type="evidence" value="ECO:0007669"/>
    <property type="project" value="TreeGrafter"/>
</dbReference>
<feature type="domain" description="Aldehyde dehydrogenase" evidence="2">
    <location>
        <begin position="88"/>
        <end position="181"/>
    </location>
</feature>
<evidence type="ECO:0000256" key="1">
    <source>
        <dbReference type="ARBA" id="ARBA00009986"/>
    </source>
</evidence>
<dbReference type="InterPro" id="IPR015590">
    <property type="entry name" value="Aldehyde_DH_dom"/>
</dbReference>
<dbReference type="InterPro" id="IPR010061">
    <property type="entry name" value="MeMal-semiAld_DH"/>
</dbReference>
<accession>A0A8H7ZXL7</accession>
<protein>
    <recommendedName>
        <fullName evidence="2">Aldehyde dehydrogenase domain-containing protein</fullName>
    </recommendedName>
</protein>
<evidence type="ECO:0000313" key="4">
    <source>
        <dbReference type="Proteomes" id="UP000673691"/>
    </source>
</evidence>
<dbReference type="InterPro" id="IPR016161">
    <property type="entry name" value="Ald_DH/histidinol_DH"/>
</dbReference>
<dbReference type="GO" id="GO:0006210">
    <property type="term" value="P:thymine catabolic process"/>
    <property type="evidence" value="ECO:0007669"/>
    <property type="project" value="TreeGrafter"/>
</dbReference>
<gene>
    <name evidence="3" type="ORF">BJ554DRAFT_6654</name>
</gene>
<comment type="caution">
    <text evidence="3">The sequence shown here is derived from an EMBL/GenBank/DDBJ whole genome shotgun (WGS) entry which is preliminary data.</text>
</comment>
<dbReference type="PANTHER" id="PTHR43866:SF3">
    <property type="entry name" value="METHYLMALONATE-SEMIALDEHYDE DEHYDROGENASE [ACYLATING], MITOCHONDRIAL"/>
    <property type="match status" value="1"/>
</dbReference>
<evidence type="ECO:0000259" key="2">
    <source>
        <dbReference type="Pfam" id="PF00171"/>
    </source>
</evidence>
<sequence length="216" mass="24154">MPLVQAAASSARARVLVTNGRHAAATSRRLFRTARPARQEMTMYATRNFIGGKFAESKASEWIDLHNPVVSERAAVGRCFPLSEAKIATNELVTRVPQTTPEELAAASRAASAAFVEWRKTSILSRQRKMLDLQLAIRENMVALQRARRSRIKDRIAESITLEQGKTFADAKGDVLRGTAVCIDPTAVDFFFDAEFDWRSRFTWLTFDSPGHVRTP</sequence>
<keyword evidence="4" id="KW-1185">Reference proteome</keyword>
<dbReference type="GO" id="GO:0005739">
    <property type="term" value="C:mitochondrion"/>
    <property type="evidence" value="ECO:0007669"/>
    <property type="project" value="TreeGrafter"/>
</dbReference>
<dbReference type="Pfam" id="PF00171">
    <property type="entry name" value="Aldedh"/>
    <property type="match status" value="1"/>
</dbReference>
<reference evidence="3 4" key="1">
    <citation type="journal article" name="Sci. Rep.">
        <title>Genome-scale phylogenetic analyses confirm Olpidium as the closest living zoosporic fungus to the non-flagellated, terrestrial fungi.</title>
        <authorList>
            <person name="Chang Y."/>
            <person name="Rochon D."/>
            <person name="Sekimoto S."/>
            <person name="Wang Y."/>
            <person name="Chovatia M."/>
            <person name="Sandor L."/>
            <person name="Salamov A."/>
            <person name="Grigoriev I.V."/>
            <person name="Stajich J.E."/>
            <person name="Spatafora J.W."/>
        </authorList>
    </citation>
    <scope>NUCLEOTIDE SEQUENCE [LARGE SCALE GENOMIC DNA]</scope>
    <source>
        <strain evidence="3">S191</strain>
    </source>
</reference>